<evidence type="ECO:0000313" key="1">
    <source>
        <dbReference type="EMBL" id="ALJ28177.1"/>
    </source>
</evidence>
<accession>A0A0S1AZD5</accession>
<organism evidence="1 2">
    <name type="scientific">Stenotrophomonas acidaminiphila</name>
    <dbReference type="NCBI Taxonomy" id="128780"/>
    <lineage>
        <taxon>Bacteria</taxon>
        <taxon>Pseudomonadati</taxon>
        <taxon>Pseudomonadota</taxon>
        <taxon>Gammaproteobacteria</taxon>
        <taxon>Lysobacterales</taxon>
        <taxon>Lysobacteraceae</taxon>
        <taxon>Stenotrophomonas</taxon>
    </lineage>
</organism>
<dbReference type="EMBL" id="CP012900">
    <property type="protein sequence ID" value="ALJ28177.1"/>
    <property type="molecule type" value="Genomic_DNA"/>
</dbReference>
<keyword evidence="2" id="KW-1185">Reference proteome</keyword>
<proteinExistence type="predicted"/>
<dbReference type="PATRIC" id="fig|128780.6.peg.1799"/>
<gene>
    <name evidence="1" type="ORF">AOT14_17980</name>
</gene>
<dbReference type="KEGG" id="sacz:AOT14_17980"/>
<reference evidence="1 2" key="1">
    <citation type="journal article" date="2015" name="Genome Announc.">
        <title>Complete Genome Sequencing of Stenotrophomonas acidaminiphila ZAC14D2_NAIMI4_2, a Multidrug-Resistant Strain Isolated from Sediments of a Polluted River in Mexico, Uncovers New Antibiotic Resistance Genes and a Novel Class-II Lasso Peptide Biosynthesis Gene Cluster.</title>
        <authorList>
            <person name="Vinuesa P."/>
            <person name="Ochoa-Sanchez L.E."/>
        </authorList>
    </citation>
    <scope>NUCLEOTIDE SEQUENCE [LARGE SCALE GENOMIC DNA]</scope>
    <source>
        <strain evidence="1 2">ZAC14D2_NAIMI4_2</strain>
    </source>
</reference>
<name>A0A0S1AZD5_9GAMM</name>
<sequence length="46" mass="5269">MNWAKYFEAPDSPLQVAFSKVPFFAKETAKLDQCLQKCKNLDGCEQ</sequence>
<dbReference type="AlphaFoldDB" id="A0A0S1AZD5"/>
<dbReference type="Proteomes" id="UP000061010">
    <property type="component" value="Chromosome"/>
</dbReference>
<protein>
    <submittedName>
        <fullName evidence="1">Uncharacterized protein</fullName>
    </submittedName>
</protein>
<evidence type="ECO:0000313" key="2">
    <source>
        <dbReference type="Proteomes" id="UP000061010"/>
    </source>
</evidence>